<dbReference type="eggNOG" id="ENOG502ZFJ1">
    <property type="taxonomic scope" value="Bacteria"/>
</dbReference>
<gene>
    <name evidence="3" type="ordered locus">Tsac_2409</name>
</gene>
<keyword evidence="2" id="KW-1133">Transmembrane helix</keyword>
<keyword evidence="2" id="KW-0812">Transmembrane</keyword>
<dbReference type="PATRIC" id="fig|1094508.3.peg.2443"/>
<evidence type="ECO:0000256" key="2">
    <source>
        <dbReference type="SAM" id="Phobius"/>
    </source>
</evidence>
<keyword evidence="4" id="KW-1185">Reference proteome</keyword>
<dbReference type="RefSeq" id="WP_014759243.1">
    <property type="nucleotide sequence ID" value="NC_017992.1"/>
</dbReference>
<dbReference type="TCDB" id="1.E.26.6.3">
    <property type="family name" value="the holin llh (holin llh) family"/>
</dbReference>
<accession>I3VY12</accession>
<keyword evidence="2" id="KW-0472">Membrane</keyword>
<evidence type="ECO:0000313" key="3">
    <source>
        <dbReference type="EMBL" id="AFK87407.1"/>
    </source>
</evidence>
<protein>
    <submittedName>
        <fullName evidence="3">Uncharacterized protein</fullName>
    </submittedName>
</protein>
<dbReference type="BioCyc" id="TSAC1094508:GLMA-2439-MONOMER"/>
<feature type="transmembrane region" description="Helical" evidence="2">
    <location>
        <begin position="6"/>
        <end position="31"/>
    </location>
</feature>
<feature type="region of interest" description="Disordered" evidence="1">
    <location>
        <begin position="150"/>
        <end position="177"/>
    </location>
</feature>
<dbReference type="KEGG" id="tsh:Tsac_2409"/>
<evidence type="ECO:0000313" key="4">
    <source>
        <dbReference type="Proteomes" id="UP000006178"/>
    </source>
</evidence>
<proteinExistence type="predicted"/>
<organism evidence="3 4">
    <name type="scientific">Thermoanaerobacterium saccharolyticum (strain DSM 8691 / JW/SL-YS485)</name>
    <dbReference type="NCBI Taxonomy" id="1094508"/>
    <lineage>
        <taxon>Bacteria</taxon>
        <taxon>Bacillati</taxon>
        <taxon>Bacillota</taxon>
        <taxon>Clostridia</taxon>
        <taxon>Thermoanaerobacterales</taxon>
        <taxon>Thermoanaerobacteraceae</taxon>
        <taxon>Thermoanaerobacterium</taxon>
    </lineage>
</organism>
<reference evidence="3 4" key="1">
    <citation type="journal article" date="2014" name="Appl. Environ. Microbiol.">
        <title>Profile of Secreted Hydrolases, Associated Proteins, and SlpA in Thermoanaerobacterium saccharolyticum during the Degradation of Hemicellulose.</title>
        <authorList>
            <person name="Currie D.H."/>
            <person name="Guss A.M."/>
            <person name="Herring C.D."/>
            <person name="Giannone R.J."/>
            <person name="Johnson C.M."/>
            <person name="Lankford P.K."/>
            <person name="Brown S.D."/>
            <person name="Hettich R.L."/>
            <person name="Lynd L.R."/>
        </authorList>
    </citation>
    <scope>NUCLEOTIDE SEQUENCE [LARGE SCALE GENOMIC DNA]</scope>
    <source>
        <strain evidence="4">DSM 8691 / JW/SL-YS485</strain>
    </source>
</reference>
<dbReference type="Proteomes" id="UP000006178">
    <property type="component" value="Chromosome"/>
</dbReference>
<evidence type="ECO:0000256" key="1">
    <source>
        <dbReference type="SAM" id="MobiDB-lite"/>
    </source>
</evidence>
<sequence>MLEGNTLAVLTLVIGVVIGVVATVGIALPYAKKKGIDIEKYLNEANDTVVKVDQVFDTIKPFLPQVPALGIIDKVLEYTKLGVNKAEQLYHIGQIQADQRKAEAKSFILDALKLAKIDVTPELDKVIDGAIEASVMALGHTKEAAQAQVAATTDTQTPTTQTTATANTQTTATTQQK</sequence>
<name>I3VY12_THESW</name>
<dbReference type="AlphaFoldDB" id="I3VY12"/>
<dbReference type="STRING" id="1094508.Tsac_2409"/>
<dbReference type="EMBL" id="CP003184">
    <property type="protein sequence ID" value="AFK87407.1"/>
    <property type="molecule type" value="Genomic_DNA"/>
</dbReference>